<sequence length="77" mass="8123">MTRPGGLREEDPARPHPGRTPTAHRGRDEVRGDFRGVRAGGAASSGVVAEERAAQAAQRREEPDARALAHTGVGDIT</sequence>
<feature type="compositionally biased region" description="Basic and acidic residues" evidence="1">
    <location>
        <begin position="1"/>
        <end position="14"/>
    </location>
</feature>
<protein>
    <submittedName>
        <fullName evidence="2">Uncharacterized protein</fullName>
    </submittedName>
</protein>
<feature type="compositionally biased region" description="Basic and acidic residues" evidence="1">
    <location>
        <begin position="25"/>
        <end position="36"/>
    </location>
</feature>
<reference evidence="2" key="1">
    <citation type="journal article" date="2014" name="Int. J. Syst. Evol. Microbiol.">
        <title>Complete genome sequence of Corynebacterium casei LMG S-19264T (=DSM 44701T), isolated from a smear-ripened cheese.</title>
        <authorList>
            <consortium name="US DOE Joint Genome Institute (JGI-PGF)"/>
            <person name="Walter F."/>
            <person name="Albersmeier A."/>
            <person name="Kalinowski J."/>
            <person name="Ruckert C."/>
        </authorList>
    </citation>
    <scope>NUCLEOTIDE SEQUENCE</scope>
    <source>
        <strain evidence="2">JCM 4391</strain>
    </source>
</reference>
<evidence type="ECO:0000313" key="2">
    <source>
        <dbReference type="EMBL" id="GGU55734.1"/>
    </source>
</evidence>
<feature type="region of interest" description="Disordered" evidence="1">
    <location>
        <begin position="1"/>
        <end position="77"/>
    </location>
</feature>
<dbReference type="Proteomes" id="UP000636661">
    <property type="component" value="Unassembled WGS sequence"/>
</dbReference>
<evidence type="ECO:0000256" key="1">
    <source>
        <dbReference type="SAM" id="MobiDB-lite"/>
    </source>
</evidence>
<reference evidence="2" key="2">
    <citation type="submission" date="2020-09" db="EMBL/GenBank/DDBJ databases">
        <authorList>
            <person name="Sun Q."/>
            <person name="Ohkuma M."/>
        </authorList>
    </citation>
    <scope>NUCLEOTIDE SEQUENCE</scope>
    <source>
        <strain evidence="2">JCM 4391</strain>
    </source>
</reference>
<evidence type="ECO:0000313" key="3">
    <source>
        <dbReference type="Proteomes" id="UP000636661"/>
    </source>
</evidence>
<organism evidence="2 3">
    <name type="scientific">Streptomyces lavendofoliae</name>
    <dbReference type="NCBI Taxonomy" id="67314"/>
    <lineage>
        <taxon>Bacteria</taxon>
        <taxon>Bacillati</taxon>
        <taxon>Actinomycetota</taxon>
        <taxon>Actinomycetes</taxon>
        <taxon>Kitasatosporales</taxon>
        <taxon>Streptomycetaceae</taxon>
        <taxon>Streptomyces</taxon>
    </lineage>
</organism>
<proteinExistence type="predicted"/>
<keyword evidence="3" id="KW-1185">Reference proteome</keyword>
<gene>
    <name evidence="2" type="ORF">GCM10010274_50950</name>
</gene>
<dbReference type="EMBL" id="BMTP01000014">
    <property type="protein sequence ID" value="GGU55734.1"/>
    <property type="molecule type" value="Genomic_DNA"/>
</dbReference>
<accession>A0A918M6T7</accession>
<name>A0A918M6T7_9ACTN</name>
<feature type="compositionally biased region" description="Basic and acidic residues" evidence="1">
    <location>
        <begin position="49"/>
        <end position="67"/>
    </location>
</feature>
<dbReference type="AlphaFoldDB" id="A0A918M6T7"/>
<comment type="caution">
    <text evidence="2">The sequence shown here is derived from an EMBL/GenBank/DDBJ whole genome shotgun (WGS) entry which is preliminary data.</text>
</comment>